<evidence type="ECO:0000313" key="1">
    <source>
        <dbReference type="EMBL" id="GGI17931.1"/>
    </source>
</evidence>
<dbReference type="AlphaFoldDB" id="A0A8J3F5I2"/>
<accession>A0A8J3F5I2</accession>
<dbReference type="EMBL" id="BMHB01000004">
    <property type="protein sequence ID" value="GGI17931.1"/>
    <property type="molecule type" value="Genomic_DNA"/>
</dbReference>
<keyword evidence="2" id="KW-1185">Reference proteome</keyword>
<organism evidence="1 2">
    <name type="scientific">Gottfriedia solisilvae</name>
    <dbReference type="NCBI Taxonomy" id="1516104"/>
    <lineage>
        <taxon>Bacteria</taxon>
        <taxon>Bacillati</taxon>
        <taxon>Bacillota</taxon>
        <taxon>Bacilli</taxon>
        <taxon>Bacillales</taxon>
        <taxon>Bacillaceae</taxon>
        <taxon>Gottfriedia</taxon>
    </lineage>
</organism>
<dbReference type="Proteomes" id="UP000626244">
    <property type="component" value="Unassembled WGS sequence"/>
</dbReference>
<reference evidence="2" key="1">
    <citation type="journal article" date="2019" name="Int. J. Syst. Evol. Microbiol.">
        <title>The Global Catalogue of Microorganisms (GCM) 10K type strain sequencing project: providing services to taxonomists for standard genome sequencing and annotation.</title>
        <authorList>
            <consortium name="The Broad Institute Genomics Platform"/>
            <consortium name="The Broad Institute Genome Sequencing Center for Infectious Disease"/>
            <person name="Wu L."/>
            <person name="Ma J."/>
        </authorList>
    </citation>
    <scope>NUCLEOTIDE SEQUENCE [LARGE SCALE GENOMIC DNA]</scope>
    <source>
        <strain evidence="2">CGMCC 1.14993</strain>
    </source>
</reference>
<evidence type="ECO:0000313" key="2">
    <source>
        <dbReference type="Proteomes" id="UP000626244"/>
    </source>
</evidence>
<protein>
    <submittedName>
        <fullName evidence="1">Uncharacterized protein</fullName>
    </submittedName>
</protein>
<name>A0A8J3F5I2_9BACI</name>
<gene>
    <name evidence="1" type="ORF">GCM10007380_40400</name>
</gene>
<sequence>MYNYVHREAIPDKQYKTDFICHVLYLKLSGILPLKLQCYFIKNFMISAKSNLPIASENSNYVVRVE</sequence>
<proteinExistence type="predicted"/>
<comment type="caution">
    <text evidence="1">The sequence shown here is derived from an EMBL/GenBank/DDBJ whole genome shotgun (WGS) entry which is preliminary data.</text>
</comment>